<dbReference type="SUPFAM" id="SSF46785">
    <property type="entry name" value="Winged helix' DNA-binding domain"/>
    <property type="match status" value="1"/>
</dbReference>
<sequence length="139" mass="15845">MTSFSDPFPDGDYQRLSEFRYALRRFLKFSEQAAMSEGLKPLEHQALLAIRGYQGGTVTINVLAERLCIEPQESRKLVDTMVDYGWLITEKLPPDPKAVKLSLTEQSIERLVRLSLAHRRELQHRGPEFLNLLGSLGSD</sequence>
<reference evidence="1" key="1">
    <citation type="submission" date="2024-07" db="EMBL/GenBank/DDBJ databases">
        <title>Complete genome sequence of Verrucomicrobiaceae bacterium NT6N.</title>
        <authorList>
            <person name="Huang C."/>
            <person name="Takami H."/>
            <person name="Hamasaki K."/>
        </authorList>
    </citation>
    <scope>NUCLEOTIDE SEQUENCE</scope>
    <source>
        <strain evidence="1">NT6N</strain>
    </source>
</reference>
<proteinExistence type="predicted"/>
<protein>
    <submittedName>
        <fullName evidence="1">MarR family transcriptional regulator</fullName>
    </submittedName>
</protein>
<gene>
    <name evidence="1" type="ORF">NT6N_32020</name>
</gene>
<accession>A0AAT9FQJ1</accession>
<organism evidence="1">
    <name type="scientific">Oceaniferula spumae</name>
    <dbReference type="NCBI Taxonomy" id="2979115"/>
    <lineage>
        <taxon>Bacteria</taxon>
        <taxon>Pseudomonadati</taxon>
        <taxon>Verrucomicrobiota</taxon>
        <taxon>Verrucomicrobiia</taxon>
        <taxon>Verrucomicrobiales</taxon>
        <taxon>Verrucomicrobiaceae</taxon>
        <taxon>Oceaniferula</taxon>
    </lineage>
</organism>
<evidence type="ECO:0000313" key="1">
    <source>
        <dbReference type="EMBL" id="BDS08162.1"/>
    </source>
</evidence>
<dbReference type="AlphaFoldDB" id="A0AAT9FQJ1"/>
<dbReference type="EMBL" id="AP026866">
    <property type="protein sequence ID" value="BDS08162.1"/>
    <property type="molecule type" value="Genomic_DNA"/>
</dbReference>
<dbReference type="InterPro" id="IPR036390">
    <property type="entry name" value="WH_DNA-bd_sf"/>
</dbReference>
<name>A0AAT9FQJ1_9BACT</name>
<dbReference type="Gene3D" id="1.10.10.10">
    <property type="entry name" value="Winged helix-like DNA-binding domain superfamily/Winged helix DNA-binding domain"/>
    <property type="match status" value="1"/>
</dbReference>
<dbReference type="InterPro" id="IPR036388">
    <property type="entry name" value="WH-like_DNA-bd_sf"/>
</dbReference>
<dbReference type="KEGG" id="osu:NT6N_32020"/>